<sequence>MTVDHPADLTIVTLLPRLLDTNGDAANARVLAQRARWAGLSARIVPVHAVVDIPETVDLVVIGSGTDTDLVAARDALSSLAEPLRAWLTGGVPVLAVGTGWELLSAGLNLADGSSVDGLGLVPGRAGALPARVTDDLVVDADGLRLLGFENHLRGYSGAAAPLGTVAYGTGNGDGTEGAVDGSFIGTHLHGPVLARNPQLADRMLGTAAAARGLTLAPNAQTESVDGIAKAARNQVAVRLSLTSE</sequence>
<dbReference type="UniPathway" id="UPA00219"/>
<dbReference type="GO" id="GO:0071555">
    <property type="term" value="P:cell wall organization"/>
    <property type="evidence" value="ECO:0007669"/>
    <property type="project" value="UniProtKB-KW"/>
</dbReference>
<feature type="binding site" evidence="2">
    <location>
        <position position="132"/>
    </location>
    <ligand>
        <name>substrate</name>
    </ligand>
</feature>
<comment type="pathway">
    <text evidence="2">Cell wall biogenesis; peptidoglycan biosynthesis.</text>
</comment>
<dbReference type="GO" id="GO:0009252">
    <property type="term" value="P:peptidoglycan biosynthetic process"/>
    <property type="evidence" value="ECO:0007669"/>
    <property type="project" value="UniProtKB-UniRule"/>
</dbReference>
<dbReference type="GO" id="GO:0008360">
    <property type="term" value="P:regulation of cell shape"/>
    <property type="evidence" value="ECO:0007669"/>
    <property type="project" value="UniProtKB-KW"/>
</dbReference>
<dbReference type="GO" id="GO:0004359">
    <property type="term" value="F:glutaminase activity"/>
    <property type="evidence" value="ECO:0007669"/>
    <property type="project" value="UniProtKB-UniRule"/>
</dbReference>
<dbReference type="Pfam" id="PF07685">
    <property type="entry name" value="GATase_3"/>
    <property type="match status" value="1"/>
</dbReference>
<evidence type="ECO:0000259" key="3">
    <source>
        <dbReference type="Pfam" id="PF07685"/>
    </source>
</evidence>
<dbReference type="RefSeq" id="WP_103431804.1">
    <property type="nucleotide sequence ID" value="NZ_PPXF01000058.1"/>
</dbReference>
<proteinExistence type="inferred from homology"/>
<keyword evidence="1 2" id="KW-0315">Glutamine amidotransferase</keyword>
<dbReference type="Proteomes" id="UP000237104">
    <property type="component" value="Unassembled WGS sequence"/>
</dbReference>
<comment type="catalytic activity">
    <reaction evidence="2">
        <text>L-glutamine + H2O = L-glutamate + NH4(+)</text>
        <dbReference type="Rhea" id="RHEA:15889"/>
        <dbReference type="ChEBI" id="CHEBI:15377"/>
        <dbReference type="ChEBI" id="CHEBI:28938"/>
        <dbReference type="ChEBI" id="CHEBI:29985"/>
        <dbReference type="ChEBI" id="CHEBI:58359"/>
        <dbReference type="EC" id="3.5.1.2"/>
    </reaction>
</comment>
<dbReference type="EC" id="6.3.5.13" evidence="2"/>
<dbReference type="EMBL" id="PPXF01000058">
    <property type="protein sequence ID" value="POH61634.1"/>
    <property type="molecule type" value="Genomic_DNA"/>
</dbReference>
<comment type="caution">
    <text evidence="4">The sequence shown here is derived from an EMBL/GenBank/DDBJ whole genome shotgun (WGS) entry which is preliminary data.</text>
</comment>
<protein>
    <recommendedName>
        <fullName evidence="2">Lipid II isoglutaminyl synthase (glutamine-hydrolyzing) subunit GatD</fullName>
        <ecNumber evidence="2">6.3.5.13</ecNumber>
    </recommendedName>
    <alternativeName>
        <fullName evidence="2">Lipid II isoglutaminyl synthase glutaminase subunit</fullName>
        <ecNumber evidence="2">3.5.1.2</ecNumber>
    </alternativeName>
</protein>
<dbReference type="EC" id="3.5.1.2" evidence="2"/>
<feature type="active site" evidence="2">
    <location>
        <position position="190"/>
    </location>
</feature>
<comment type="similarity">
    <text evidence="2">Belongs to the CobB/CobQ family. GatD subfamily.</text>
</comment>
<evidence type="ECO:0000313" key="5">
    <source>
        <dbReference type="Proteomes" id="UP000237104"/>
    </source>
</evidence>
<dbReference type="GO" id="GO:0140282">
    <property type="term" value="F:carbon-nitrogen ligase activity on lipid II"/>
    <property type="evidence" value="ECO:0007669"/>
    <property type="project" value="UniProtKB-UniRule"/>
</dbReference>
<dbReference type="OrthoDB" id="9782045at2"/>
<keyword evidence="2" id="KW-0573">Peptidoglycan synthesis</keyword>
<dbReference type="PROSITE" id="PS51274">
    <property type="entry name" value="GATASE_COBBQ"/>
    <property type="match status" value="1"/>
</dbReference>
<reference evidence="4 5" key="1">
    <citation type="submission" date="2018-01" db="EMBL/GenBank/DDBJ databases">
        <title>Cryobacterium sp. nov., from glaciers in China.</title>
        <authorList>
            <person name="Liu Q."/>
            <person name="Xin Y.-H."/>
        </authorList>
    </citation>
    <scope>NUCLEOTIDE SEQUENCE [LARGE SCALE GENOMIC DNA]</scope>
    <source>
        <strain evidence="4 5">TMB1-8</strain>
    </source>
</reference>
<keyword evidence="2" id="KW-0436">Ligase</keyword>
<dbReference type="InterPro" id="IPR029062">
    <property type="entry name" value="Class_I_gatase-like"/>
</dbReference>
<evidence type="ECO:0000256" key="2">
    <source>
        <dbReference type="HAMAP-Rule" id="MF_02213"/>
    </source>
</evidence>
<dbReference type="HAMAP" id="MF_02213">
    <property type="entry name" value="Lipid_II_synth_GatD"/>
    <property type="match status" value="1"/>
</dbReference>
<organism evidence="4 5">
    <name type="scientific">Cryobacterium zongtaii</name>
    <dbReference type="NCBI Taxonomy" id="1259217"/>
    <lineage>
        <taxon>Bacteria</taxon>
        <taxon>Bacillati</taxon>
        <taxon>Actinomycetota</taxon>
        <taxon>Actinomycetes</taxon>
        <taxon>Micrococcales</taxon>
        <taxon>Microbacteriaceae</taxon>
        <taxon>Cryobacterium</taxon>
    </lineage>
</organism>
<comment type="subunit">
    <text evidence="2">Forms a heterodimer with MurT.</text>
</comment>
<gene>
    <name evidence="2" type="primary">gatD</name>
    <name evidence="4" type="ORF">C3B59_13510</name>
</gene>
<dbReference type="InterPro" id="IPR043702">
    <property type="entry name" value="Lipid_II_synth_GatD"/>
</dbReference>
<comment type="catalytic activity">
    <reaction evidence="2">
        <text>beta-D-GlcNAc-(1-&gt;4)-Mur2Ac(oyl-L-Ala-gamma-D-Glu-L-Lys-D-Ala-D-Ala)-di-trans,octa-cis-undecaprenyl diphosphate + L-glutamine + ATP + H2O = beta-D-GlcNAc-(1-&gt;4)-Mur2Ac(oyl-L-Ala-D-isoglutaminyl-L-Lys-D-Ala-D-Ala)-di-trans,octa-cis-undecaprenyl diphosphate + L-glutamate + ADP + phosphate + H(+)</text>
        <dbReference type="Rhea" id="RHEA:57928"/>
        <dbReference type="ChEBI" id="CHEBI:15377"/>
        <dbReference type="ChEBI" id="CHEBI:15378"/>
        <dbReference type="ChEBI" id="CHEBI:29985"/>
        <dbReference type="ChEBI" id="CHEBI:30616"/>
        <dbReference type="ChEBI" id="CHEBI:43474"/>
        <dbReference type="ChEBI" id="CHEBI:58359"/>
        <dbReference type="ChEBI" id="CHEBI:60033"/>
        <dbReference type="ChEBI" id="CHEBI:62233"/>
        <dbReference type="ChEBI" id="CHEBI:456216"/>
        <dbReference type="EC" id="6.3.5.13"/>
    </reaction>
</comment>
<keyword evidence="2" id="KW-0378">Hydrolase</keyword>
<accession>A0A2S3Z7W1</accession>
<evidence type="ECO:0000313" key="4">
    <source>
        <dbReference type="EMBL" id="POH61634.1"/>
    </source>
</evidence>
<comment type="caution">
    <text evidence="2">Lacks conserved residue(s) required for the propagation of feature annotation.</text>
</comment>
<dbReference type="SUPFAM" id="SSF52317">
    <property type="entry name" value="Class I glutamine amidotransferase-like"/>
    <property type="match status" value="1"/>
</dbReference>
<keyword evidence="2" id="KW-0133">Cell shape</keyword>
<comment type="function">
    <text evidence="2">The lipid II isoglutaminyl synthase complex catalyzes the formation of alpha-D-isoglutamine in the cell wall lipid II stem peptide. The GatD subunit catalyzes the hydrolysis of glutamine to glutamate and ammonia. The resulting ammonia molecule is channeled to the active site of MurT.</text>
</comment>
<keyword evidence="2" id="KW-0961">Cell wall biogenesis/degradation</keyword>
<name>A0A2S3Z7W1_9MICO</name>
<evidence type="ECO:0000256" key="1">
    <source>
        <dbReference type="ARBA" id="ARBA00022962"/>
    </source>
</evidence>
<dbReference type="InterPro" id="IPR011698">
    <property type="entry name" value="GATase_3"/>
</dbReference>
<dbReference type="AlphaFoldDB" id="A0A2S3Z7W1"/>
<feature type="domain" description="CobB/CobQ-like glutamine amidotransferase" evidence="3">
    <location>
        <begin position="49"/>
        <end position="197"/>
    </location>
</feature>